<protein>
    <submittedName>
        <fullName evidence="2">Uncharacterized protein</fullName>
    </submittedName>
</protein>
<evidence type="ECO:0000313" key="3">
    <source>
        <dbReference type="Proteomes" id="UP001497482"/>
    </source>
</evidence>
<proteinExistence type="predicted"/>
<feature type="compositionally biased region" description="Basic residues" evidence="1">
    <location>
        <begin position="13"/>
        <end position="24"/>
    </location>
</feature>
<sequence length="134" mass="15156">MGDDHSCKPPPPTHKKKKKKKKSRKSDSTSPKDADKPEPPVLLSITPPQPPLPKLKASPKKDSKKGSRKSKKPLLLAPGSSVESFLSRLSGEARETVRWEGALEDPEMEEQRLEVYKANRRERYVQEREGKYKA</sequence>
<dbReference type="AlphaFoldDB" id="A0AAV2JBL3"/>
<gene>
    <name evidence="2" type="ORF">KC01_LOCUS5106</name>
</gene>
<name>A0AAV2JBL3_KNICA</name>
<reference evidence="2 3" key="1">
    <citation type="submission" date="2024-04" db="EMBL/GenBank/DDBJ databases">
        <authorList>
            <person name="Waldvogel A.-M."/>
            <person name="Schoenle A."/>
        </authorList>
    </citation>
    <scope>NUCLEOTIDE SEQUENCE [LARGE SCALE GENOMIC DNA]</scope>
</reference>
<dbReference type="EMBL" id="OZ035833">
    <property type="protein sequence ID" value="CAL1573147.1"/>
    <property type="molecule type" value="Genomic_DNA"/>
</dbReference>
<accession>A0AAV2JBL3</accession>
<evidence type="ECO:0000256" key="1">
    <source>
        <dbReference type="SAM" id="MobiDB-lite"/>
    </source>
</evidence>
<keyword evidence="3" id="KW-1185">Reference proteome</keyword>
<evidence type="ECO:0000313" key="2">
    <source>
        <dbReference type="EMBL" id="CAL1573147.1"/>
    </source>
</evidence>
<organism evidence="2 3">
    <name type="scientific">Knipowitschia caucasica</name>
    <name type="common">Caucasian dwarf goby</name>
    <name type="synonym">Pomatoschistus caucasicus</name>
    <dbReference type="NCBI Taxonomy" id="637954"/>
    <lineage>
        <taxon>Eukaryota</taxon>
        <taxon>Metazoa</taxon>
        <taxon>Chordata</taxon>
        <taxon>Craniata</taxon>
        <taxon>Vertebrata</taxon>
        <taxon>Euteleostomi</taxon>
        <taxon>Actinopterygii</taxon>
        <taxon>Neopterygii</taxon>
        <taxon>Teleostei</taxon>
        <taxon>Neoteleostei</taxon>
        <taxon>Acanthomorphata</taxon>
        <taxon>Gobiaria</taxon>
        <taxon>Gobiiformes</taxon>
        <taxon>Gobioidei</taxon>
        <taxon>Gobiidae</taxon>
        <taxon>Gobiinae</taxon>
        <taxon>Knipowitschia</taxon>
    </lineage>
</organism>
<dbReference type="Proteomes" id="UP001497482">
    <property type="component" value="Chromosome 11"/>
</dbReference>
<feature type="compositionally biased region" description="Basic and acidic residues" evidence="1">
    <location>
        <begin position="25"/>
        <end position="38"/>
    </location>
</feature>
<feature type="region of interest" description="Disordered" evidence="1">
    <location>
        <begin position="1"/>
        <end position="94"/>
    </location>
</feature>